<dbReference type="RefSeq" id="WP_025317404.1">
    <property type="nucleotide sequence ID" value="NZ_CP002082.1"/>
</dbReference>
<dbReference type="OrthoDB" id="315328at2"/>
<evidence type="ECO:0000313" key="1">
    <source>
        <dbReference type="EMBL" id="AHI58075.1"/>
    </source>
</evidence>
<dbReference type="Gene3D" id="3.20.20.80">
    <property type="entry name" value="Glycosidases"/>
    <property type="match status" value="1"/>
</dbReference>
<dbReference type="KEGG" id="smia:P344_03670"/>
<gene>
    <name evidence="1" type="ORF">P344_03670</name>
</gene>
<name>W0GLA6_9MOLU</name>
<dbReference type="AlphaFoldDB" id="W0GLA6"/>
<reference evidence="1 2" key="1">
    <citation type="submission" date="2013-09" db="EMBL/GenBank/DDBJ databases">
        <title>Complete genome sequence of Spiroplasma mirum suckling mouse cataract agent.</title>
        <authorList>
            <person name="Landry C.A."/>
            <person name="Bastian F.O."/>
            <person name="Thune R.L."/>
        </authorList>
    </citation>
    <scope>NUCLEOTIDE SEQUENCE [LARGE SCALE GENOMIC DNA]</scope>
    <source>
        <strain evidence="1 2">SMCA</strain>
    </source>
</reference>
<dbReference type="Proteomes" id="UP000019260">
    <property type="component" value="Chromosome"/>
</dbReference>
<dbReference type="HOGENOM" id="CLU_2289898_0_0_14"/>
<evidence type="ECO:0000313" key="2">
    <source>
        <dbReference type="Proteomes" id="UP000019260"/>
    </source>
</evidence>
<dbReference type="KEGG" id="smir:SMM_0618"/>
<dbReference type="EMBL" id="CP006720">
    <property type="protein sequence ID" value="AHI58075.1"/>
    <property type="molecule type" value="Genomic_DNA"/>
</dbReference>
<keyword evidence="2" id="KW-1185">Reference proteome</keyword>
<protein>
    <submittedName>
        <fullName evidence="1">Uncharacterized protein</fullName>
    </submittedName>
</protein>
<organism evidence="1 2">
    <name type="scientific">Spiroplasma mirum ATCC 29335</name>
    <dbReference type="NCBI Taxonomy" id="838561"/>
    <lineage>
        <taxon>Bacteria</taxon>
        <taxon>Bacillati</taxon>
        <taxon>Mycoplasmatota</taxon>
        <taxon>Mollicutes</taxon>
        <taxon>Entomoplasmatales</taxon>
        <taxon>Spiroplasmataceae</taxon>
        <taxon>Spiroplasma</taxon>
    </lineage>
</organism>
<dbReference type="eggNOG" id="COG3469">
    <property type="taxonomic scope" value="Bacteria"/>
</dbReference>
<proteinExistence type="predicted"/>
<dbReference type="PATRIC" id="fig|838561.3.peg.711"/>
<dbReference type="InterPro" id="IPR017853">
    <property type="entry name" value="GH"/>
</dbReference>
<dbReference type="STRING" id="838561.P344_03670"/>
<sequence length="101" mass="11448">MNEMIKLVWKMLSNWCFIHDNNDRGVNIFAQITADKLVIGLPATPSAAGSGYATKADIKKAYNLLVNNHVNARELMTWAVNYDAKNNWNFANAFKETWGKQ</sequence>
<accession>W0GLA6</accession>
<dbReference type="SUPFAM" id="SSF51445">
    <property type="entry name" value="(Trans)glycosidases"/>
    <property type="match status" value="1"/>
</dbReference>